<name>V4PVK3_9CAUL</name>
<organism evidence="1 2">
    <name type="scientific">Asticcacaulis benevestitus DSM 16100 = ATCC BAA-896</name>
    <dbReference type="NCBI Taxonomy" id="1121022"/>
    <lineage>
        <taxon>Bacteria</taxon>
        <taxon>Pseudomonadati</taxon>
        <taxon>Pseudomonadota</taxon>
        <taxon>Alphaproteobacteria</taxon>
        <taxon>Caulobacterales</taxon>
        <taxon>Caulobacteraceae</taxon>
        <taxon>Asticcacaulis</taxon>
    </lineage>
</organism>
<gene>
    <name evidence="1" type="ORF">ABENE_08575</name>
</gene>
<protein>
    <submittedName>
        <fullName evidence="1">Uncharacterized protein</fullName>
    </submittedName>
</protein>
<evidence type="ECO:0000313" key="2">
    <source>
        <dbReference type="Proteomes" id="UP000017837"/>
    </source>
</evidence>
<sequence length="61" mass="6579">MSSIEALSACTSPLQTAIIFNPIRPEYYRADELKAAKAEKAAADPAVTITLSDQAQAKLKR</sequence>
<dbReference type="RefSeq" id="WP_018080948.1">
    <property type="nucleotide sequence ID" value="NZ_AQWM01000003.1"/>
</dbReference>
<dbReference type="AlphaFoldDB" id="V4PVK3"/>
<proteinExistence type="predicted"/>
<dbReference type="EMBL" id="AWGB01000013">
    <property type="protein sequence ID" value="ESQ92421.1"/>
    <property type="molecule type" value="Genomic_DNA"/>
</dbReference>
<comment type="caution">
    <text evidence="1">The sequence shown here is derived from an EMBL/GenBank/DDBJ whole genome shotgun (WGS) entry which is preliminary data.</text>
</comment>
<dbReference type="Proteomes" id="UP000017837">
    <property type="component" value="Unassembled WGS sequence"/>
</dbReference>
<reference evidence="1 2" key="1">
    <citation type="journal article" date="2014" name="Nature">
        <title>Sequential evolution of bacterial morphology by co-option of a developmental regulator.</title>
        <authorList>
            <person name="Jiang C."/>
            <person name="Brown P.J."/>
            <person name="Ducret A."/>
            <person name="Brun Y.V."/>
        </authorList>
    </citation>
    <scope>NUCLEOTIDE SEQUENCE [LARGE SCALE GENOMIC DNA]</scope>
    <source>
        <strain evidence="1 2">DSM 16100</strain>
    </source>
</reference>
<dbReference type="PATRIC" id="fig|1121022.4.peg.1725"/>
<accession>V4PVK3</accession>
<keyword evidence="2" id="KW-1185">Reference proteome</keyword>
<evidence type="ECO:0000313" key="1">
    <source>
        <dbReference type="EMBL" id="ESQ92421.1"/>
    </source>
</evidence>